<dbReference type="Pfam" id="PF13098">
    <property type="entry name" value="Thioredoxin_2"/>
    <property type="match status" value="1"/>
</dbReference>
<evidence type="ECO:0000313" key="4">
    <source>
        <dbReference type="EMBL" id="AKF25455.1"/>
    </source>
</evidence>
<keyword evidence="5" id="KW-1185">Reference proteome</keyword>
<proteinExistence type="predicted"/>
<dbReference type="InterPro" id="IPR051099">
    <property type="entry name" value="AGR/TXD"/>
</dbReference>
<reference evidence="5" key="2">
    <citation type="journal article" date="2017" name="Stand. Genomic Sci.">
        <title>Complete genome sequence of the sulfur-oxidizing chemolithoautotrophic Sulfurovum lithotrophicum 42BKTT.</title>
        <authorList>
            <person name="Jeon W."/>
            <person name="Priscilla L."/>
            <person name="Park G."/>
            <person name="Lee H."/>
            <person name="Lee N."/>
            <person name="Lee D."/>
            <person name="Kwon H."/>
            <person name="Ahn I."/>
            <person name="Lee C."/>
            <person name="Lee H."/>
            <person name="Ahn J."/>
        </authorList>
    </citation>
    <scope>NUCLEOTIDE SEQUENCE [LARGE SCALE GENOMIC DNA]</scope>
    <source>
        <strain evidence="5">ATCC BAA-797 / 42BKT</strain>
    </source>
</reference>
<dbReference type="PANTHER" id="PTHR15337">
    <property type="entry name" value="ANTERIOR GRADIENT PROTEIN-RELATED"/>
    <property type="match status" value="1"/>
</dbReference>
<feature type="domain" description="Thioredoxin-like fold" evidence="3">
    <location>
        <begin position="33"/>
        <end position="121"/>
    </location>
</feature>
<dbReference type="Proteomes" id="UP000034444">
    <property type="component" value="Chromosome"/>
</dbReference>
<dbReference type="InterPro" id="IPR012336">
    <property type="entry name" value="Thioredoxin-like_fold"/>
</dbReference>
<dbReference type="RefSeq" id="WP_046551526.1">
    <property type="nucleotide sequence ID" value="NZ_CP011308.1"/>
</dbReference>
<feature type="chain" id="PRO_5030958630" description="Thioredoxin-like fold domain-containing protein" evidence="2">
    <location>
        <begin position="19"/>
        <end position="134"/>
    </location>
</feature>
<dbReference type="EMBL" id="CP011308">
    <property type="protein sequence ID" value="AKF25455.1"/>
    <property type="molecule type" value="Genomic_DNA"/>
</dbReference>
<evidence type="ECO:0000259" key="3">
    <source>
        <dbReference type="Pfam" id="PF13098"/>
    </source>
</evidence>
<dbReference type="Gene3D" id="3.40.30.10">
    <property type="entry name" value="Glutaredoxin"/>
    <property type="match status" value="1"/>
</dbReference>
<dbReference type="OrthoDB" id="5334561at2"/>
<evidence type="ECO:0000256" key="1">
    <source>
        <dbReference type="ARBA" id="ARBA00022729"/>
    </source>
</evidence>
<feature type="signal peptide" evidence="2">
    <location>
        <begin position="1"/>
        <end position="18"/>
    </location>
</feature>
<evidence type="ECO:0000313" key="5">
    <source>
        <dbReference type="Proteomes" id="UP000034444"/>
    </source>
</evidence>
<keyword evidence="1 2" id="KW-0732">Signal</keyword>
<dbReference type="KEGG" id="slh:YH65_08765"/>
<gene>
    <name evidence="4" type="ORF">YH65_08765</name>
</gene>
<sequence>MKKILLLSVFLMFTQLFADLDWQKDLSSAFTKAGKEHKIVMVMVEGEHCKWCKKMRYRTLGDEGVEKKLSNYVTVRVMEEDKKAVKTLPKIDGVPTIFFMNADKEVIQKLVGYYDVDDFLSFITTVEEKRAAQK</sequence>
<reference evidence="4 5" key="1">
    <citation type="submission" date="2015-04" db="EMBL/GenBank/DDBJ databases">
        <title>Complete genome sequence of Sulfurovum lithotrophicum ATCC BAA-797T.</title>
        <authorList>
            <person name="Ahn J."/>
            <person name="Park G."/>
            <person name="Jeon W."/>
            <person name="Jang Y."/>
            <person name="Jang M."/>
            <person name="Lee H."/>
            <person name="Lee H."/>
        </authorList>
    </citation>
    <scope>NUCLEOTIDE SEQUENCE [LARGE SCALE GENOMIC DNA]</scope>
    <source>
        <strain evidence="5">ATCC BAA-797 / 42BKT</strain>
    </source>
</reference>
<dbReference type="SUPFAM" id="SSF52833">
    <property type="entry name" value="Thioredoxin-like"/>
    <property type="match status" value="1"/>
</dbReference>
<dbReference type="AlphaFoldDB" id="A0A7U4RR44"/>
<name>A0A7U4RR44_9BACT</name>
<organism evidence="4 5">
    <name type="scientific">Sulfurovum lithotrophicum</name>
    <dbReference type="NCBI Taxonomy" id="206403"/>
    <lineage>
        <taxon>Bacteria</taxon>
        <taxon>Pseudomonadati</taxon>
        <taxon>Campylobacterota</taxon>
        <taxon>Epsilonproteobacteria</taxon>
        <taxon>Campylobacterales</taxon>
        <taxon>Sulfurovaceae</taxon>
        <taxon>Sulfurovum</taxon>
    </lineage>
</organism>
<dbReference type="PANTHER" id="PTHR15337:SF11">
    <property type="entry name" value="THIOREDOXIN DOMAIN-CONTAINING PROTEIN"/>
    <property type="match status" value="1"/>
</dbReference>
<protein>
    <recommendedName>
        <fullName evidence="3">Thioredoxin-like fold domain-containing protein</fullName>
    </recommendedName>
</protein>
<evidence type="ECO:0000256" key="2">
    <source>
        <dbReference type="SAM" id="SignalP"/>
    </source>
</evidence>
<dbReference type="InterPro" id="IPR036249">
    <property type="entry name" value="Thioredoxin-like_sf"/>
</dbReference>
<accession>A0A7U4RR44</accession>